<evidence type="ECO:0000313" key="2">
    <source>
        <dbReference type="EMBL" id="KAH1114632.1"/>
    </source>
</evidence>
<dbReference type="PANTHER" id="PTHR48200:SF1">
    <property type="entry name" value="AMINOTRANSFERASE-LIKE PLANT MOBILE DOMAIN-CONTAINING PROTEIN"/>
    <property type="match status" value="1"/>
</dbReference>
<comment type="caution">
    <text evidence="2">The sequence shown here is derived from an EMBL/GenBank/DDBJ whole genome shotgun (WGS) entry which is preliminary data.</text>
</comment>
<feature type="coiled-coil region" evidence="1">
    <location>
        <begin position="74"/>
        <end position="101"/>
    </location>
</feature>
<evidence type="ECO:0000256" key="1">
    <source>
        <dbReference type="SAM" id="Coils"/>
    </source>
</evidence>
<name>A0A9D3W8L4_9ROSI</name>
<organism evidence="2 3">
    <name type="scientific">Gossypium stocksii</name>
    <dbReference type="NCBI Taxonomy" id="47602"/>
    <lineage>
        <taxon>Eukaryota</taxon>
        <taxon>Viridiplantae</taxon>
        <taxon>Streptophyta</taxon>
        <taxon>Embryophyta</taxon>
        <taxon>Tracheophyta</taxon>
        <taxon>Spermatophyta</taxon>
        <taxon>Magnoliopsida</taxon>
        <taxon>eudicotyledons</taxon>
        <taxon>Gunneridae</taxon>
        <taxon>Pentapetalae</taxon>
        <taxon>rosids</taxon>
        <taxon>malvids</taxon>
        <taxon>Malvales</taxon>
        <taxon>Malvaceae</taxon>
        <taxon>Malvoideae</taxon>
        <taxon>Gossypium</taxon>
    </lineage>
</organism>
<reference evidence="2 3" key="1">
    <citation type="journal article" date="2021" name="Plant Biotechnol. J.">
        <title>Multi-omics assisted identification of the key and species-specific regulatory components of drought-tolerant mechanisms in Gossypium stocksii.</title>
        <authorList>
            <person name="Yu D."/>
            <person name="Ke L."/>
            <person name="Zhang D."/>
            <person name="Wu Y."/>
            <person name="Sun Y."/>
            <person name="Mei J."/>
            <person name="Sun J."/>
            <person name="Sun Y."/>
        </authorList>
    </citation>
    <scope>NUCLEOTIDE SEQUENCE [LARGE SCALE GENOMIC DNA]</scope>
    <source>
        <strain evidence="3">cv. E1</strain>
        <tissue evidence="2">Leaf</tissue>
    </source>
</reference>
<protein>
    <submittedName>
        <fullName evidence="2">Uncharacterized protein</fullName>
    </submittedName>
</protein>
<evidence type="ECO:0000313" key="3">
    <source>
        <dbReference type="Proteomes" id="UP000828251"/>
    </source>
</evidence>
<accession>A0A9D3W8L4</accession>
<proteinExistence type="predicted"/>
<keyword evidence="1" id="KW-0175">Coiled coil</keyword>
<sequence>MGRRTPKKKSREIYNAWNQTCWIKGVTVNPMVTLEYNEWWSRRVNDNISRPNLEEARSIEEYLRVVPSELEIIKQDFKKKTSELEKKIEQLEEENVYLKLDVDL</sequence>
<dbReference type="EMBL" id="JAIQCV010000003">
    <property type="protein sequence ID" value="KAH1114632.1"/>
    <property type="molecule type" value="Genomic_DNA"/>
</dbReference>
<gene>
    <name evidence="2" type="ORF">J1N35_008010</name>
</gene>
<dbReference type="AlphaFoldDB" id="A0A9D3W8L4"/>
<dbReference type="PANTHER" id="PTHR48200">
    <property type="entry name" value="PROTEIN, PUTATIVE-RELATED"/>
    <property type="match status" value="1"/>
</dbReference>
<dbReference type="OrthoDB" id="991527at2759"/>
<dbReference type="Proteomes" id="UP000828251">
    <property type="component" value="Unassembled WGS sequence"/>
</dbReference>
<keyword evidence="3" id="KW-1185">Reference proteome</keyword>